<gene>
    <name evidence="1" type="ORF">SAMN05444972_10581</name>
</gene>
<dbReference type="InterPro" id="IPR007344">
    <property type="entry name" value="GrpB/CoaE"/>
</dbReference>
<dbReference type="RefSeq" id="WP_091836322.1">
    <property type="nucleotide sequence ID" value="NZ_FPAA01000005.1"/>
</dbReference>
<protein>
    <submittedName>
        <fullName evidence="1">GrpB domain, predicted nucleotidyltransferase, UPF0157 family</fullName>
    </submittedName>
</protein>
<dbReference type="PANTHER" id="PTHR34822:SF1">
    <property type="entry name" value="GRPB FAMILY PROTEIN"/>
    <property type="match status" value="1"/>
</dbReference>
<dbReference type="Gene3D" id="3.30.460.10">
    <property type="entry name" value="Beta Polymerase, domain 2"/>
    <property type="match status" value="1"/>
</dbReference>
<dbReference type="GO" id="GO:0016740">
    <property type="term" value="F:transferase activity"/>
    <property type="evidence" value="ECO:0007669"/>
    <property type="project" value="UniProtKB-KW"/>
</dbReference>
<reference evidence="2" key="1">
    <citation type="submission" date="2016-10" db="EMBL/GenBank/DDBJ databases">
        <authorList>
            <person name="Varghese N."/>
            <person name="Submissions S."/>
        </authorList>
    </citation>
    <scope>NUCLEOTIDE SEQUENCE [LARGE SCALE GENOMIC DNA]</scope>
    <source>
        <strain evidence="2">DSM 45789</strain>
    </source>
</reference>
<proteinExistence type="predicted"/>
<dbReference type="SUPFAM" id="SSF81301">
    <property type="entry name" value="Nucleotidyltransferase"/>
    <property type="match status" value="1"/>
</dbReference>
<organism evidence="1 2">
    <name type="scientific">Marininema halotolerans</name>
    <dbReference type="NCBI Taxonomy" id="1155944"/>
    <lineage>
        <taxon>Bacteria</taxon>
        <taxon>Bacillati</taxon>
        <taxon>Bacillota</taxon>
        <taxon>Bacilli</taxon>
        <taxon>Bacillales</taxon>
        <taxon>Thermoactinomycetaceae</taxon>
        <taxon>Marininema</taxon>
    </lineage>
</organism>
<dbReference type="InterPro" id="IPR043519">
    <property type="entry name" value="NT_sf"/>
</dbReference>
<keyword evidence="1" id="KW-0808">Transferase</keyword>
<dbReference type="PANTHER" id="PTHR34822">
    <property type="entry name" value="GRPB DOMAIN PROTEIN (AFU_ORTHOLOGUE AFUA_1G01530)"/>
    <property type="match status" value="1"/>
</dbReference>
<accession>A0A1I6RGR6</accession>
<name>A0A1I6RGR6_9BACL</name>
<evidence type="ECO:0000313" key="2">
    <source>
        <dbReference type="Proteomes" id="UP000198660"/>
    </source>
</evidence>
<dbReference type="OrthoDB" id="9799092at2"/>
<dbReference type="AlphaFoldDB" id="A0A1I6RGR6"/>
<keyword evidence="2" id="KW-1185">Reference proteome</keyword>
<sequence>MRNVQVVEDDFKWEGRFQKERDRLQDAFGSEWIAGHHIGSTAVPRLAAKPILDILIVVRDIERVDALVEKIEALGYQSWGEYGIPGRRYFNKGGDRRTHHLHVFAQGHPDIKRHLAFRDFLIHHPTEAEQYGELKKELAKRFPTDIGAYMDGKDGLIKELEKKALEWWGLMDNKSHYFSNR</sequence>
<dbReference type="Proteomes" id="UP000198660">
    <property type="component" value="Unassembled WGS sequence"/>
</dbReference>
<dbReference type="EMBL" id="FPAA01000005">
    <property type="protein sequence ID" value="SFS63907.1"/>
    <property type="molecule type" value="Genomic_DNA"/>
</dbReference>
<dbReference type="Pfam" id="PF04229">
    <property type="entry name" value="GrpB"/>
    <property type="match status" value="1"/>
</dbReference>
<evidence type="ECO:0000313" key="1">
    <source>
        <dbReference type="EMBL" id="SFS63907.1"/>
    </source>
</evidence>